<dbReference type="AlphaFoldDB" id="A0A3P7PCJ9"/>
<dbReference type="OrthoDB" id="10252227at2759"/>
<organism evidence="1 2">
    <name type="scientific">Dibothriocephalus latus</name>
    <name type="common">Fish tapeworm</name>
    <name type="synonym">Diphyllobothrium latum</name>
    <dbReference type="NCBI Taxonomy" id="60516"/>
    <lineage>
        <taxon>Eukaryota</taxon>
        <taxon>Metazoa</taxon>
        <taxon>Spiralia</taxon>
        <taxon>Lophotrochozoa</taxon>
        <taxon>Platyhelminthes</taxon>
        <taxon>Cestoda</taxon>
        <taxon>Eucestoda</taxon>
        <taxon>Diphyllobothriidea</taxon>
        <taxon>Diphyllobothriidae</taxon>
        <taxon>Dibothriocephalus</taxon>
    </lineage>
</organism>
<evidence type="ECO:0000313" key="1">
    <source>
        <dbReference type="EMBL" id="VDN17672.1"/>
    </source>
</evidence>
<reference evidence="1 2" key="1">
    <citation type="submission" date="2018-11" db="EMBL/GenBank/DDBJ databases">
        <authorList>
            <consortium name="Pathogen Informatics"/>
        </authorList>
    </citation>
    <scope>NUCLEOTIDE SEQUENCE [LARGE SCALE GENOMIC DNA]</scope>
</reference>
<evidence type="ECO:0000313" key="2">
    <source>
        <dbReference type="Proteomes" id="UP000281553"/>
    </source>
</evidence>
<gene>
    <name evidence="1" type="ORF">DILT_LOCUS12992</name>
</gene>
<name>A0A3P7PCJ9_DIBLA</name>
<sequence length="56" mass="6177">MASHLNMEQVKEVVRHLLGMMSMHAADGSACFFSKTSWMAVHSGLLGLKYLLASRP</sequence>
<dbReference type="EMBL" id="UYRU01068424">
    <property type="protein sequence ID" value="VDN17672.1"/>
    <property type="molecule type" value="Genomic_DNA"/>
</dbReference>
<accession>A0A3P7PCJ9</accession>
<dbReference type="Proteomes" id="UP000281553">
    <property type="component" value="Unassembled WGS sequence"/>
</dbReference>
<keyword evidence="2" id="KW-1185">Reference proteome</keyword>
<protein>
    <submittedName>
        <fullName evidence="1">Uncharacterized protein</fullName>
    </submittedName>
</protein>
<proteinExistence type="predicted"/>